<keyword evidence="3" id="KW-1185">Reference proteome</keyword>
<proteinExistence type="predicted"/>
<reference evidence="2 3" key="1">
    <citation type="journal article" date="2015" name="Fungal Genet. Biol.">
        <title>Evolution of novel wood decay mechanisms in Agaricales revealed by the genome sequences of Fistulina hepatica and Cylindrobasidium torrendii.</title>
        <authorList>
            <person name="Floudas D."/>
            <person name="Held B.W."/>
            <person name="Riley R."/>
            <person name="Nagy L.G."/>
            <person name="Koehler G."/>
            <person name="Ransdell A.S."/>
            <person name="Younus H."/>
            <person name="Chow J."/>
            <person name="Chiniquy J."/>
            <person name="Lipzen A."/>
            <person name="Tritt A."/>
            <person name="Sun H."/>
            <person name="Haridas S."/>
            <person name="LaButti K."/>
            <person name="Ohm R.A."/>
            <person name="Kues U."/>
            <person name="Blanchette R.A."/>
            <person name="Grigoriev I.V."/>
            <person name="Minto R.E."/>
            <person name="Hibbett D.S."/>
        </authorList>
    </citation>
    <scope>NUCLEOTIDE SEQUENCE [LARGE SCALE GENOMIC DNA]</scope>
    <source>
        <strain evidence="2 3">ATCC 64428</strain>
    </source>
</reference>
<dbReference type="OrthoDB" id="4951845at2759"/>
<dbReference type="Gene3D" id="3.40.30.10">
    <property type="entry name" value="Glutaredoxin"/>
    <property type="match status" value="1"/>
</dbReference>
<dbReference type="AlphaFoldDB" id="A0A0D7AA64"/>
<dbReference type="Pfam" id="PF22041">
    <property type="entry name" value="GST_C_7"/>
    <property type="match status" value="1"/>
</dbReference>
<dbReference type="InterPro" id="IPR054416">
    <property type="entry name" value="GST_UstS-like_C"/>
</dbReference>
<gene>
    <name evidence="2" type="ORF">FISHEDRAFT_65988</name>
</gene>
<evidence type="ECO:0000313" key="3">
    <source>
        <dbReference type="Proteomes" id="UP000054144"/>
    </source>
</evidence>
<organism evidence="2 3">
    <name type="scientific">Fistulina hepatica ATCC 64428</name>
    <dbReference type="NCBI Taxonomy" id="1128425"/>
    <lineage>
        <taxon>Eukaryota</taxon>
        <taxon>Fungi</taxon>
        <taxon>Dikarya</taxon>
        <taxon>Basidiomycota</taxon>
        <taxon>Agaricomycotina</taxon>
        <taxon>Agaricomycetes</taxon>
        <taxon>Agaricomycetidae</taxon>
        <taxon>Agaricales</taxon>
        <taxon>Fistulinaceae</taxon>
        <taxon>Fistulina</taxon>
    </lineage>
</organism>
<dbReference type="PROSITE" id="PS50404">
    <property type="entry name" value="GST_NTER"/>
    <property type="match status" value="1"/>
</dbReference>
<evidence type="ECO:0000313" key="2">
    <source>
        <dbReference type="EMBL" id="KIY47738.1"/>
    </source>
</evidence>
<protein>
    <recommendedName>
        <fullName evidence="1">GST N-terminal domain-containing protein</fullName>
    </recommendedName>
</protein>
<evidence type="ECO:0000259" key="1">
    <source>
        <dbReference type="PROSITE" id="PS50404"/>
    </source>
</evidence>
<accession>A0A0D7AA64</accession>
<dbReference type="Gene3D" id="1.20.1050.10">
    <property type="match status" value="1"/>
</dbReference>
<dbReference type="Proteomes" id="UP000054144">
    <property type="component" value="Unassembled WGS sequence"/>
</dbReference>
<dbReference type="InterPro" id="IPR004045">
    <property type="entry name" value="Glutathione_S-Trfase_N"/>
</dbReference>
<dbReference type="EMBL" id="KN881929">
    <property type="protein sequence ID" value="KIY47738.1"/>
    <property type="molecule type" value="Genomic_DNA"/>
</dbReference>
<feature type="domain" description="GST N-terminal" evidence="1">
    <location>
        <begin position="17"/>
        <end position="112"/>
    </location>
</feature>
<sequence length="255" mass="29106">MTRHPNDVPLITLYDVPSPSSTPQTWLPNIWRVRLVLNFKRLRYRTEWVEFPDIEQKLTSIGAPPSGVRPDGRPIFTLPVLVDHVRNPHAPVKISHADKIAEYLESAYPARSIFPEGSRALQFIFVHHIERTFARPLLTLMVPISHQQLPPRSQSHFPVSGGDGAAAPAVRSPATWADVKGQFDFLASMLDKNAADGDGVVVMGRELSYADFVLCAMLLWIEKLSPNDVWQQVRMWNEGRWWRLWDRCGQYMEVC</sequence>
<name>A0A0D7AA64_9AGAR</name>